<keyword evidence="2" id="KW-1185">Reference proteome</keyword>
<dbReference type="AlphaFoldDB" id="A0A6V8L9R1"/>
<organism evidence="1 2">
    <name type="scientific">Phytohabitans rumicis</name>
    <dbReference type="NCBI Taxonomy" id="1076125"/>
    <lineage>
        <taxon>Bacteria</taxon>
        <taxon>Bacillati</taxon>
        <taxon>Actinomycetota</taxon>
        <taxon>Actinomycetes</taxon>
        <taxon>Micromonosporales</taxon>
        <taxon>Micromonosporaceae</taxon>
    </lineage>
</organism>
<name>A0A6V8L9R1_9ACTN</name>
<protein>
    <submittedName>
        <fullName evidence="1">Uncharacterized protein</fullName>
    </submittedName>
</protein>
<proteinExistence type="predicted"/>
<accession>A0A6V8L9R1</accession>
<dbReference type="EMBL" id="BLPG01000001">
    <property type="protein sequence ID" value="GFJ93972.1"/>
    <property type="molecule type" value="Genomic_DNA"/>
</dbReference>
<gene>
    <name evidence="1" type="ORF">Prum_076140</name>
</gene>
<evidence type="ECO:0000313" key="1">
    <source>
        <dbReference type="EMBL" id="GFJ93972.1"/>
    </source>
</evidence>
<evidence type="ECO:0000313" key="2">
    <source>
        <dbReference type="Proteomes" id="UP000482960"/>
    </source>
</evidence>
<sequence>MVELLSTSDPDVFFDLNDIIRERGLPACRDLLAGRRHSVDDIDAAVER</sequence>
<reference evidence="1 2" key="1">
    <citation type="submission" date="2020-03" db="EMBL/GenBank/DDBJ databases">
        <title>Whole genome shotgun sequence of Phytohabitans rumicis NBRC 108638.</title>
        <authorList>
            <person name="Komaki H."/>
            <person name="Tamura T."/>
        </authorList>
    </citation>
    <scope>NUCLEOTIDE SEQUENCE [LARGE SCALE GENOMIC DNA]</scope>
    <source>
        <strain evidence="1 2">NBRC 108638</strain>
    </source>
</reference>
<comment type="caution">
    <text evidence="1">The sequence shown here is derived from an EMBL/GenBank/DDBJ whole genome shotgun (WGS) entry which is preliminary data.</text>
</comment>
<dbReference type="Proteomes" id="UP000482960">
    <property type="component" value="Unassembled WGS sequence"/>
</dbReference>
<reference evidence="1 2" key="2">
    <citation type="submission" date="2020-03" db="EMBL/GenBank/DDBJ databases">
        <authorList>
            <person name="Ichikawa N."/>
            <person name="Kimura A."/>
            <person name="Kitahashi Y."/>
            <person name="Uohara A."/>
        </authorList>
    </citation>
    <scope>NUCLEOTIDE SEQUENCE [LARGE SCALE GENOMIC DNA]</scope>
    <source>
        <strain evidence="1 2">NBRC 108638</strain>
    </source>
</reference>